<evidence type="ECO:0000313" key="8">
    <source>
        <dbReference type="EMBL" id="KAL2917558.1"/>
    </source>
</evidence>
<dbReference type="SUPFAM" id="SSF46785">
    <property type="entry name" value="Winged helix' DNA-binding domain"/>
    <property type="match status" value="1"/>
</dbReference>
<comment type="subcellular location">
    <subcellularLocation>
        <location evidence="1">Nucleus</location>
    </subcellularLocation>
</comment>
<organism evidence="8 9">
    <name type="scientific">Polyrhizophydium stewartii</name>
    <dbReference type="NCBI Taxonomy" id="2732419"/>
    <lineage>
        <taxon>Eukaryota</taxon>
        <taxon>Fungi</taxon>
        <taxon>Fungi incertae sedis</taxon>
        <taxon>Chytridiomycota</taxon>
        <taxon>Chytridiomycota incertae sedis</taxon>
        <taxon>Chytridiomycetes</taxon>
        <taxon>Rhizophydiales</taxon>
        <taxon>Rhizophydiales incertae sedis</taxon>
        <taxon>Polyrhizophydium</taxon>
    </lineage>
</organism>
<dbReference type="Gene3D" id="1.10.10.10">
    <property type="entry name" value="Winged helix-like DNA-binding domain superfamily/Winged helix DNA-binding domain"/>
    <property type="match status" value="1"/>
</dbReference>
<evidence type="ECO:0000256" key="3">
    <source>
        <dbReference type="ARBA" id="ARBA00023125"/>
    </source>
</evidence>
<evidence type="ECO:0000259" key="7">
    <source>
        <dbReference type="Pfam" id="PF08784"/>
    </source>
</evidence>
<dbReference type="Gene3D" id="2.40.50.140">
    <property type="entry name" value="Nucleic acid-binding proteins"/>
    <property type="match status" value="1"/>
</dbReference>
<feature type="region of interest" description="Disordered" evidence="5">
    <location>
        <begin position="1"/>
        <end position="109"/>
    </location>
</feature>
<dbReference type="EMBL" id="JADGIZ020000010">
    <property type="protein sequence ID" value="KAL2917558.1"/>
    <property type="molecule type" value="Genomic_DNA"/>
</dbReference>
<evidence type="ECO:0000313" key="9">
    <source>
        <dbReference type="Proteomes" id="UP001527925"/>
    </source>
</evidence>
<gene>
    <name evidence="8" type="primary">ssb2_2</name>
    <name evidence="8" type="ORF">HK105_202843</name>
</gene>
<dbReference type="InterPro" id="IPR012340">
    <property type="entry name" value="NA-bd_OB-fold"/>
</dbReference>
<evidence type="ECO:0000256" key="4">
    <source>
        <dbReference type="ARBA" id="ARBA00023242"/>
    </source>
</evidence>
<feature type="compositionally biased region" description="Low complexity" evidence="5">
    <location>
        <begin position="245"/>
        <end position="257"/>
    </location>
</feature>
<dbReference type="PANTHER" id="PTHR13989:SF16">
    <property type="entry name" value="REPLICATION PROTEIN A2"/>
    <property type="match status" value="1"/>
</dbReference>
<dbReference type="InterPro" id="IPR004365">
    <property type="entry name" value="NA-bd_OB_tRNA"/>
</dbReference>
<feature type="domain" description="Replication protein A C-terminal" evidence="7">
    <location>
        <begin position="213"/>
        <end position="324"/>
    </location>
</feature>
<dbReference type="SUPFAM" id="SSF50249">
    <property type="entry name" value="Nucleic acid-binding proteins"/>
    <property type="match status" value="1"/>
</dbReference>
<dbReference type="CDD" id="cd04478">
    <property type="entry name" value="RPA2_DBD_D"/>
    <property type="match status" value="1"/>
</dbReference>
<feature type="compositionally biased region" description="Polar residues" evidence="5">
    <location>
        <begin position="84"/>
        <end position="101"/>
    </location>
</feature>
<evidence type="ECO:0000256" key="2">
    <source>
        <dbReference type="ARBA" id="ARBA00007815"/>
    </source>
</evidence>
<sequence>MMSGYGGYGGYAGGNAGGGFQGQFGQQQQPHHQQQQPAGGGFGSPSNPFTNTTPTGSPGARKASDPHGGDAHAARGSRADAGKSEQSLRSVTVKQLQSATQPVPDMPFRLDGRDLSQVVLVGRINSASTQSTNFAMTLDDGTGTVECKKFFGDGGDEEEEAARLAQFSEGVYVRVVGQLRAFASRKTLVLFSVRPVHSANEITLHCLEAITMHLALTRGLPMPAQQMQQQMQQPQAGAFGGFGGAQQHMHQQGQQQQQMQFGAGMFTPLQQEIMMLVSQQQHTVEGMALDALAFRLRGRAGADEVRSTVDYLSAEGHLYSTIDDAHFKATSA</sequence>
<comment type="caution">
    <text evidence="8">The sequence shown here is derived from an EMBL/GenBank/DDBJ whole genome shotgun (WGS) entry which is preliminary data.</text>
</comment>
<feature type="compositionally biased region" description="Low complexity" evidence="5">
    <location>
        <begin position="23"/>
        <end position="37"/>
    </location>
</feature>
<evidence type="ECO:0000256" key="5">
    <source>
        <dbReference type="SAM" id="MobiDB-lite"/>
    </source>
</evidence>
<reference evidence="8 9" key="1">
    <citation type="submission" date="2023-09" db="EMBL/GenBank/DDBJ databases">
        <title>Pangenome analysis of Batrachochytrium dendrobatidis and related Chytrids.</title>
        <authorList>
            <person name="Yacoub M.N."/>
            <person name="Stajich J.E."/>
            <person name="James T.Y."/>
        </authorList>
    </citation>
    <scope>NUCLEOTIDE SEQUENCE [LARGE SCALE GENOMIC DNA]</scope>
    <source>
        <strain evidence="8 9">JEL0888</strain>
    </source>
</reference>
<feature type="compositionally biased region" description="Low complexity" evidence="5">
    <location>
        <begin position="44"/>
        <end position="59"/>
    </location>
</feature>
<dbReference type="InterPro" id="IPR036388">
    <property type="entry name" value="WH-like_DNA-bd_sf"/>
</dbReference>
<dbReference type="Proteomes" id="UP001527925">
    <property type="component" value="Unassembled WGS sequence"/>
</dbReference>
<accession>A0ABR4NDF1</accession>
<feature type="domain" description="OB" evidence="6">
    <location>
        <begin position="118"/>
        <end position="195"/>
    </location>
</feature>
<keyword evidence="9" id="KW-1185">Reference proteome</keyword>
<dbReference type="InterPro" id="IPR040260">
    <property type="entry name" value="RFA2-like"/>
</dbReference>
<protein>
    <submittedName>
        <fullName evidence="8">Replication factor A protein 2</fullName>
    </submittedName>
</protein>
<dbReference type="Pfam" id="PF01336">
    <property type="entry name" value="tRNA_anti-codon"/>
    <property type="match status" value="1"/>
</dbReference>
<dbReference type="Pfam" id="PF08784">
    <property type="entry name" value="RPA_C"/>
    <property type="match status" value="1"/>
</dbReference>
<comment type="similarity">
    <text evidence="2">Belongs to the replication factor A protein 2 family.</text>
</comment>
<evidence type="ECO:0000259" key="6">
    <source>
        <dbReference type="Pfam" id="PF01336"/>
    </source>
</evidence>
<name>A0ABR4NDF1_9FUNG</name>
<keyword evidence="3" id="KW-0238">DNA-binding</keyword>
<keyword evidence="4" id="KW-0539">Nucleus</keyword>
<proteinExistence type="inferred from homology"/>
<feature type="compositionally biased region" description="Basic and acidic residues" evidence="5">
    <location>
        <begin position="62"/>
        <end position="83"/>
    </location>
</feature>
<dbReference type="InterPro" id="IPR014892">
    <property type="entry name" value="RPA_C"/>
</dbReference>
<dbReference type="InterPro" id="IPR036390">
    <property type="entry name" value="WH_DNA-bd_sf"/>
</dbReference>
<feature type="compositionally biased region" description="Gly residues" evidence="5">
    <location>
        <begin position="1"/>
        <end position="22"/>
    </location>
</feature>
<evidence type="ECO:0000256" key="1">
    <source>
        <dbReference type="ARBA" id="ARBA00004123"/>
    </source>
</evidence>
<dbReference type="PANTHER" id="PTHR13989">
    <property type="entry name" value="REPLICATION PROTEIN A-RELATED"/>
    <property type="match status" value="1"/>
</dbReference>
<feature type="region of interest" description="Disordered" evidence="5">
    <location>
        <begin position="237"/>
        <end position="257"/>
    </location>
</feature>